<sequence>MQVYSVAIWTNRRGEHDRDRRVIPQCALFPFISLINTYLDLHQYFWQLCHPSLKRSATRRVELLLAEATPNSASVFYNFRR</sequence>
<proteinExistence type="predicted"/>
<dbReference type="PaxDb" id="4113-PGSC0003DMT400095195"/>
<dbReference type="AlphaFoldDB" id="M1DVS4"/>
<protein>
    <submittedName>
        <fullName evidence="1">Uncharacterized protein</fullName>
    </submittedName>
</protein>
<organism evidence="1 2">
    <name type="scientific">Solanum tuberosum</name>
    <name type="common">Potato</name>
    <dbReference type="NCBI Taxonomy" id="4113"/>
    <lineage>
        <taxon>Eukaryota</taxon>
        <taxon>Viridiplantae</taxon>
        <taxon>Streptophyta</taxon>
        <taxon>Embryophyta</taxon>
        <taxon>Tracheophyta</taxon>
        <taxon>Spermatophyta</taxon>
        <taxon>Magnoliopsida</taxon>
        <taxon>eudicotyledons</taxon>
        <taxon>Gunneridae</taxon>
        <taxon>Pentapetalae</taxon>
        <taxon>asterids</taxon>
        <taxon>lamiids</taxon>
        <taxon>Solanales</taxon>
        <taxon>Solanaceae</taxon>
        <taxon>Solanoideae</taxon>
        <taxon>Solaneae</taxon>
        <taxon>Solanum</taxon>
    </lineage>
</organism>
<reference evidence="1" key="2">
    <citation type="submission" date="2015-06" db="UniProtKB">
        <authorList>
            <consortium name="EnsemblPlants"/>
        </authorList>
    </citation>
    <scope>IDENTIFICATION</scope>
    <source>
        <strain evidence="1">DM1-3 516 R44</strain>
    </source>
</reference>
<evidence type="ECO:0000313" key="1">
    <source>
        <dbReference type="EnsemblPlants" id="PGSC0003DMT400095195"/>
    </source>
</evidence>
<dbReference type="HOGENOM" id="CLU_2578570_0_0_1"/>
<dbReference type="InParanoid" id="M1DVS4"/>
<name>M1DVS4_SOLTU</name>
<dbReference type="Proteomes" id="UP000011115">
    <property type="component" value="Unassembled WGS sequence"/>
</dbReference>
<reference evidence="2" key="1">
    <citation type="journal article" date="2011" name="Nature">
        <title>Genome sequence and analysis of the tuber crop potato.</title>
        <authorList>
            <consortium name="The Potato Genome Sequencing Consortium"/>
        </authorList>
    </citation>
    <scope>NUCLEOTIDE SEQUENCE [LARGE SCALE GENOMIC DNA]</scope>
    <source>
        <strain evidence="2">cv. DM1-3 516 R44</strain>
    </source>
</reference>
<accession>M1DVS4</accession>
<keyword evidence="2" id="KW-1185">Reference proteome</keyword>
<evidence type="ECO:0000313" key="2">
    <source>
        <dbReference type="Proteomes" id="UP000011115"/>
    </source>
</evidence>
<dbReference type="Gramene" id="PGSC0003DMT400095195">
    <property type="protein sequence ID" value="PGSC0003DMT400095195"/>
    <property type="gene ID" value="PGSC0003DMG400044766"/>
</dbReference>
<dbReference type="EnsemblPlants" id="PGSC0003DMT400095195">
    <property type="protein sequence ID" value="PGSC0003DMT400095195"/>
    <property type="gene ID" value="PGSC0003DMG400044766"/>
</dbReference>